<name>A0A1W9KQ69_9BURK</name>
<gene>
    <name evidence="2" type="ORF">BWK72_18130</name>
</gene>
<comment type="caution">
    <text evidence="2">The sequence shown here is derived from an EMBL/GenBank/DDBJ whole genome shotgun (WGS) entry which is preliminary data.</text>
</comment>
<organism evidence="2 3">
    <name type="scientific">Rhodoferax ferrireducens</name>
    <dbReference type="NCBI Taxonomy" id="192843"/>
    <lineage>
        <taxon>Bacteria</taxon>
        <taxon>Pseudomonadati</taxon>
        <taxon>Pseudomonadota</taxon>
        <taxon>Betaproteobacteria</taxon>
        <taxon>Burkholderiales</taxon>
        <taxon>Comamonadaceae</taxon>
        <taxon>Rhodoferax</taxon>
    </lineage>
</organism>
<dbReference type="AlphaFoldDB" id="A0A1W9KQ69"/>
<protein>
    <submittedName>
        <fullName evidence="2">Uncharacterized protein</fullName>
    </submittedName>
</protein>
<sequence>MADVKSTNSQDASQKPEADPFARAVVYRLRRDALFIVSNLNRGIHVENDTVKRQLVFVQSQLCTALLADPRLTERVKTVVLKFHAATISENLEDRRGARRRRPSTTLRAAA</sequence>
<dbReference type="EMBL" id="MTEI01000019">
    <property type="protein sequence ID" value="OQW86292.1"/>
    <property type="molecule type" value="Genomic_DNA"/>
</dbReference>
<accession>A0A1W9KQ69</accession>
<dbReference type="Proteomes" id="UP000192505">
    <property type="component" value="Unassembled WGS sequence"/>
</dbReference>
<evidence type="ECO:0000256" key="1">
    <source>
        <dbReference type="SAM" id="MobiDB-lite"/>
    </source>
</evidence>
<evidence type="ECO:0000313" key="2">
    <source>
        <dbReference type="EMBL" id="OQW86292.1"/>
    </source>
</evidence>
<proteinExistence type="predicted"/>
<feature type="region of interest" description="Disordered" evidence="1">
    <location>
        <begin position="92"/>
        <end position="111"/>
    </location>
</feature>
<reference evidence="2 3" key="1">
    <citation type="submission" date="2017-01" db="EMBL/GenBank/DDBJ databases">
        <title>Novel large sulfur bacteria in the metagenomes of groundwater-fed chemosynthetic microbial mats in the Lake Huron basin.</title>
        <authorList>
            <person name="Sharrar A.M."/>
            <person name="Flood B.E."/>
            <person name="Bailey J.V."/>
            <person name="Jones D.S."/>
            <person name="Biddanda B."/>
            <person name="Ruberg S.A."/>
            <person name="Marcus D.N."/>
            <person name="Dick G.J."/>
        </authorList>
    </citation>
    <scope>NUCLEOTIDE SEQUENCE [LARGE SCALE GENOMIC DNA]</scope>
    <source>
        <strain evidence="2">A7</strain>
    </source>
</reference>
<evidence type="ECO:0000313" key="3">
    <source>
        <dbReference type="Proteomes" id="UP000192505"/>
    </source>
</evidence>